<dbReference type="Proteomes" id="UP000282423">
    <property type="component" value="Unassembled WGS sequence"/>
</dbReference>
<organism evidence="1 2">
    <name type="scientific">Sphingobacterium puteale</name>
    <dbReference type="NCBI Taxonomy" id="2420510"/>
    <lineage>
        <taxon>Bacteria</taxon>
        <taxon>Pseudomonadati</taxon>
        <taxon>Bacteroidota</taxon>
        <taxon>Sphingobacteriia</taxon>
        <taxon>Sphingobacteriales</taxon>
        <taxon>Sphingobacteriaceae</taxon>
        <taxon>Sphingobacterium</taxon>
    </lineage>
</organism>
<dbReference type="AlphaFoldDB" id="A0A420VR18"/>
<comment type="caution">
    <text evidence="1">The sequence shown here is derived from an EMBL/GenBank/DDBJ whole genome shotgun (WGS) entry which is preliminary data.</text>
</comment>
<dbReference type="EMBL" id="RBWS01000026">
    <property type="protein sequence ID" value="RKO68734.1"/>
    <property type="molecule type" value="Genomic_DNA"/>
</dbReference>
<accession>A0A420VR18</accession>
<proteinExistence type="predicted"/>
<dbReference type="RefSeq" id="WP_121126987.1">
    <property type="nucleotide sequence ID" value="NZ_RBWS01000026.1"/>
</dbReference>
<evidence type="ECO:0008006" key="3">
    <source>
        <dbReference type="Google" id="ProtNLM"/>
    </source>
</evidence>
<reference evidence="1 2" key="1">
    <citation type="submission" date="2018-10" db="EMBL/GenBank/DDBJ databases">
        <title>Sphingobacterium sp. M05W1-28.</title>
        <authorList>
            <person name="Cai H."/>
        </authorList>
    </citation>
    <scope>NUCLEOTIDE SEQUENCE [LARGE SCALE GENOMIC DNA]</scope>
    <source>
        <strain evidence="1 2">M05W1-28</strain>
    </source>
</reference>
<gene>
    <name evidence="1" type="ORF">D7322_25395</name>
</gene>
<sequence length="391" mass="44455">MNRENPIHLSLTSTNSHTVKIEAGQGSFSIGEAGMDKKKFDVLVEKELAINWNAFDAYTTPAGSHWPRFFYYYGNDIGFLEWSQNRVIEDFFWQPSNPVSIDLNATQIGHLSVRSNTIPITITLPVRDDNKPFVLKSLNLSGDLENFEILSKNANPHIRFSPDVKRDRTVLPYRLPVFKALEKITWLDVVVEPLGQPLDCECLLQFPNLQGLNLTGNLSNVVSLKRLEKLESLAIRYAPNLESFPSLNTWGNLRSFIGWNIDEITGKRLKTELKDLVKSGKDLEYCSVSKLRSSVWFTTEYGIPFTNWESKSAKIATKAYKTALQKIAKGKTENEVKQALVELIETINKLPNIETVEREDTGIAIQQLIEASPVKIQQETANNWFDEVRDF</sequence>
<dbReference type="InterPro" id="IPR032675">
    <property type="entry name" value="LRR_dom_sf"/>
</dbReference>
<dbReference type="Gene3D" id="3.80.10.10">
    <property type="entry name" value="Ribonuclease Inhibitor"/>
    <property type="match status" value="1"/>
</dbReference>
<name>A0A420VR18_9SPHI</name>
<dbReference type="SUPFAM" id="SSF52058">
    <property type="entry name" value="L domain-like"/>
    <property type="match status" value="1"/>
</dbReference>
<dbReference type="OrthoDB" id="2517291at2"/>
<evidence type="ECO:0000313" key="1">
    <source>
        <dbReference type="EMBL" id="RKO68734.1"/>
    </source>
</evidence>
<evidence type="ECO:0000313" key="2">
    <source>
        <dbReference type="Proteomes" id="UP000282423"/>
    </source>
</evidence>
<protein>
    <recommendedName>
        <fullName evidence="3">Leucine-rich repeat domain-containing protein</fullName>
    </recommendedName>
</protein>
<keyword evidence="2" id="KW-1185">Reference proteome</keyword>